<evidence type="ECO:0000313" key="1">
    <source>
        <dbReference type="EMBL" id="GFO41367.1"/>
    </source>
</evidence>
<dbReference type="Proteomes" id="UP000735302">
    <property type="component" value="Unassembled WGS sequence"/>
</dbReference>
<dbReference type="InterPro" id="IPR053134">
    <property type="entry name" value="RNA-dir_DNA_polymerase"/>
</dbReference>
<dbReference type="PANTHER" id="PTHR24559">
    <property type="entry name" value="TRANSPOSON TY3-I GAG-POL POLYPROTEIN"/>
    <property type="match status" value="1"/>
</dbReference>
<name>A0AAV4DAW9_9GAST</name>
<dbReference type="SUPFAM" id="SSF56672">
    <property type="entry name" value="DNA/RNA polymerases"/>
    <property type="match status" value="1"/>
</dbReference>
<evidence type="ECO:0000313" key="2">
    <source>
        <dbReference type="Proteomes" id="UP000735302"/>
    </source>
</evidence>
<dbReference type="EMBL" id="BLXT01007679">
    <property type="protein sequence ID" value="GFO41367.1"/>
    <property type="molecule type" value="Genomic_DNA"/>
</dbReference>
<dbReference type="InterPro" id="IPR043128">
    <property type="entry name" value="Rev_trsase/Diguanyl_cyclase"/>
</dbReference>
<comment type="caution">
    <text evidence="1">The sequence shown here is derived from an EMBL/GenBank/DDBJ whole genome shotgun (WGS) entry which is preliminary data.</text>
</comment>
<dbReference type="Gene3D" id="3.10.10.10">
    <property type="entry name" value="HIV Type 1 Reverse Transcriptase, subunit A, domain 1"/>
    <property type="match status" value="1"/>
</dbReference>
<organism evidence="1 2">
    <name type="scientific">Plakobranchus ocellatus</name>
    <dbReference type="NCBI Taxonomy" id="259542"/>
    <lineage>
        <taxon>Eukaryota</taxon>
        <taxon>Metazoa</taxon>
        <taxon>Spiralia</taxon>
        <taxon>Lophotrochozoa</taxon>
        <taxon>Mollusca</taxon>
        <taxon>Gastropoda</taxon>
        <taxon>Heterobranchia</taxon>
        <taxon>Euthyneura</taxon>
        <taxon>Panpulmonata</taxon>
        <taxon>Sacoglossa</taxon>
        <taxon>Placobranchoidea</taxon>
        <taxon>Plakobranchidae</taxon>
        <taxon>Plakobranchus</taxon>
    </lineage>
</organism>
<dbReference type="AlphaFoldDB" id="A0AAV4DAW9"/>
<reference evidence="1 2" key="1">
    <citation type="journal article" date="2021" name="Elife">
        <title>Chloroplast acquisition without the gene transfer in kleptoplastic sea slugs, Plakobranchus ocellatus.</title>
        <authorList>
            <person name="Maeda T."/>
            <person name="Takahashi S."/>
            <person name="Yoshida T."/>
            <person name="Shimamura S."/>
            <person name="Takaki Y."/>
            <person name="Nagai Y."/>
            <person name="Toyoda A."/>
            <person name="Suzuki Y."/>
            <person name="Arimoto A."/>
            <person name="Ishii H."/>
            <person name="Satoh N."/>
            <person name="Nishiyama T."/>
            <person name="Hasebe M."/>
            <person name="Maruyama T."/>
            <person name="Minagawa J."/>
            <person name="Obokata J."/>
            <person name="Shigenobu S."/>
        </authorList>
    </citation>
    <scope>NUCLEOTIDE SEQUENCE [LARGE SCALE GENOMIC DNA]</scope>
</reference>
<accession>A0AAV4DAW9</accession>
<protein>
    <submittedName>
        <fullName evidence="1">Pol polyprotein</fullName>
    </submittedName>
</protein>
<gene>
    <name evidence="1" type="ORF">PoB_006787200</name>
</gene>
<dbReference type="Gene3D" id="3.30.70.270">
    <property type="match status" value="1"/>
</dbReference>
<dbReference type="CDD" id="cd01647">
    <property type="entry name" value="RT_LTR"/>
    <property type="match status" value="1"/>
</dbReference>
<dbReference type="InterPro" id="IPR043502">
    <property type="entry name" value="DNA/RNA_pol_sf"/>
</dbReference>
<keyword evidence="2" id="KW-1185">Reference proteome</keyword>
<sequence length="131" mass="15219">MENLGITRKSISPYSSPVFMVKKRDGSNRICIDYSELNKITVFEPHLMLPADVFQGLENDRYFSKIDLGKGFQQIPVRPEDILRTSFVLMNRHHEFLRITFWMMNSGATHTRAVKMLVRGINHEVDYVGDL</sequence>
<dbReference type="PANTHER" id="PTHR24559:SF440">
    <property type="entry name" value="RIBONUCLEASE H"/>
    <property type="match status" value="1"/>
</dbReference>
<proteinExistence type="predicted"/>